<dbReference type="Pfam" id="PF00191">
    <property type="entry name" value="Annexin"/>
    <property type="match status" value="3"/>
</dbReference>
<evidence type="ECO:0000256" key="4">
    <source>
        <dbReference type="SAM" id="SignalP"/>
    </source>
</evidence>
<comment type="caution">
    <text evidence="5">The sequence shown here is derived from an EMBL/GenBank/DDBJ whole genome shotgun (WGS) entry which is preliminary data.</text>
</comment>
<sequence>MFTWIIFGLVTFSHGVEKLSNLESCALGFCPQKKYAKTIHYALIADVKINESAIISTITNKTADDLEAISIVYKSLYGESLINQLRDYLTGKFEELVVALISKDYEFYAKEIHHSLRGNSDDENVLIDILLTQEDEKLRALKQAYAIQYLTSLEEEFEKHTTGNFRKLILKLLECKRDKYEEINYSHAENDACKLYHAVNAQYEEANYDEFIGVMSCLNWPQLRQTIMKYYTLFGESIESVIKNNYSGDFARALLAIAEYAKSKDSFIAQRLYQSLQDDIDHHSLIRLIIISKNIGHNYIKEAVQLRQHVSLNHFILERTNGSYQKLLLALFAE</sequence>
<dbReference type="GO" id="GO:0005886">
    <property type="term" value="C:plasma membrane"/>
    <property type="evidence" value="ECO:0007669"/>
    <property type="project" value="TreeGrafter"/>
</dbReference>
<name>A0A8J2H5D2_COTCN</name>
<evidence type="ECO:0000313" key="6">
    <source>
        <dbReference type="Proteomes" id="UP000786811"/>
    </source>
</evidence>
<evidence type="ECO:0000256" key="1">
    <source>
        <dbReference type="ARBA" id="ARBA00007831"/>
    </source>
</evidence>
<dbReference type="SUPFAM" id="SSF47874">
    <property type="entry name" value="Annexin"/>
    <property type="match status" value="1"/>
</dbReference>
<evidence type="ECO:0000256" key="2">
    <source>
        <dbReference type="ARBA" id="ARBA00022737"/>
    </source>
</evidence>
<dbReference type="Gene3D" id="1.10.220.10">
    <property type="entry name" value="Annexin"/>
    <property type="match status" value="3"/>
</dbReference>
<evidence type="ECO:0000313" key="5">
    <source>
        <dbReference type="EMBL" id="CAG5075551.1"/>
    </source>
</evidence>
<dbReference type="GO" id="GO:0005737">
    <property type="term" value="C:cytoplasm"/>
    <property type="evidence" value="ECO:0007669"/>
    <property type="project" value="TreeGrafter"/>
</dbReference>
<proteinExistence type="inferred from homology"/>
<dbReference type="GO" id="GO:0005509">
    <property type="term" value="F:calcium ion binding"/>
    <property type="evidence" value="ECO:0007669"/>
    <property type="project" value="InterPro"/>
</dbReference>
<dbReference type="AlphaFoldDB" id="A0A8J2H5D2"/>
<accession>A0A8J2H5D2</accession>
<dbReference type="GO" id="GO:0001786">
    <property type="term" value="F:phosphatidylserine binding"/>
    <property type="evidence" value="ECO:0007669"/>
    <property type="project" value="TreeGrafter"/>
</dbReference>
<dbReference type="InterPro" id="IPR001464">
    <property type="entry name" value="Annexin"/>
</dbReference>
<keyword evidence="2" id="KW-0677">Repeat</keyword>
<dbReference type="GO" id="GO:0005544">
    <property type="term" value="F:calcium-dependent phospholipid binding"/>
    <property type="evidence" value="ECO:0007669"/>
    <property type="project" value="InterPro"/>
</dbReference>
<reference evidence="5" key="1">
    <citation type="submission" date="2021-04" db="EMBL/GenBank/DDBJ databases">
        <authorList>
            <person name="Chebbi M.A.C M."/>
        </authorList>
    </citation>
    <scope>NUCLEOTIDE SEQUENCE</scope>
</reference>
<dbReference type="InterPro" id="IPR018502">
    <property type="entry name" value="Annexin_repeat"/>
</dbReference>
<gene>
    <name evidence="5" type="ORF">HICCMSTLAB_LOCUS1705</name>
</gene>
<protein>
    <submittedName>
        <fullName evidence="5">Similar to ANXA13: Annexin A13 (Homo sapiens)</fullName>
    </submittedName>
</protein>
<dbReference type="InterPro" id="IPR037104">
    <property type="entry name" value="Annexin_sf"/>
</dbReference>
<dbReference type="PANTHER" id="PTHR10502">
    <property type="entry name" value="ANNEXIN"/>
    <property type="match status" value="1"/>
</dbReference>
<keyword evidence="4" id="KW-0732">Signal</keyword>
<dbReference type="GO" id="GO:0012506">
    <property type="term" value="C:vesicle membrane"/>
    <property type="evidence" value="ECO:0007669"/>
    <property type="project" value="TreeGrafter"/>
</dbReference>
<dbReference type="EMBL" id="CAJNRD030001116">
    <property type="protein sequence ID" value="CAG5075551.1"/>
    <property type="molecule type" value="Genomic_DNA"/>
</dbReference>
<evidence type="ECO:0000256" key="3">
    <source>
        <dbReference type="ARBA" id="ARBA00023216"/>
    </source>
</evidence>
<dbReference type="PANTHER" id="PTHR10502:SF102">
    <property type="entry name" value="ANNEXIN B11"/>
    <property type="match status" value="1"/>
</dbReference>
<keyword evidence="3" id="KW-0041">Annexin</keyword>
<feature type="chain" id="PRO_5035272201" evidence="4">
    <location>
        <begin position="19"/>
        <end position="334"/>
    </location>
</feature>
<dbReference type="Proteomes" id="UP000786811">
    <property type="component" value="Unassembled WGS sequence"/>
</dbReference>
<feature type="signal peptide" evidence="4">
    <location>
        <begin position="1"/>
        <end position="18"/>
    </location>
</feature>
<organism evidence="5 6">
    <name type="scientific">Cotesia congregata</name>
    <name type="common">Parasitoid wasp</name>
    <name type="synonym">Apanteles congregatus</name>
    <dbReference type="NCBI Taxonomy" id="51543"/>
    <lineage>
        <taxon>Eukaryota</taxon>
        <taxon>Metazoa</taxon>
        <taxon>Ecdysozoa</taxon>
        <taxon>Arthropoda</taxon>
        <taxon>Hexapoda</taxon>
        <taxon>Insecta</taxon>
        <taxon>Pterygota</taxon>
        <taxon>Neoptera</taxon>
        <taxon>Endopterygota</taxon>
        <taxon>Hymenoptera</taxon>
        <taxon>Apocrita</taxon>
        <taxon>Ichneumonoidea</taxon>
        <taxon>Braconidae</taxon>
        <taxon>Microgastrinae</taxon>
        <taxon>Cotesia</taxon>
    </lineage>
</organism>
<dbReference type="OrthoDB" id="37886at2759"/>
<keyword evidence="6" id="KW-1185">Reference proteome</keyword>
<dbReference type="GO" id="GO:0005634">
    <property type="term" value="C:nucleus"/>
    <property type="evidence" value="ECO:0007669"/>
    <property type="project" value="TreeGrafter"/>
</dbReference>
<dbReference type="SMART" id="SM00335">
    <property type="entry name" value="ANX"/>
    <property type="match status" value="3"/>
</dbReference>
<dbReference type="PRINTS" id="PR00196">
    <property type="entry name" value="ANNEXIN"/>
</dbReference>
<comment type="similarity">
    <text evidence="1">Belongs to the annexin family.</text>
</comment>
<dbReference type="PROSITE" id="PS51897">
    <property type="entry name" value="ANNEXIN_2"/>
    <property type="match status" value="3"/>
</dbReference>